<dbReference type="InterPro" id="IPR049961">
    <property type="entry name" value="ThiI_N"/>
</dbReference>
<evidence type="ECO:0000256" key="3">
    <source>
        <dbReference type="ARBA" id="ARBA00022490"/>
    </source>
</evidence>
<dbReference type="PROSITE" id="PS51165">
    <property type="entry name" value="THUMP"/>
    <property type="match status" value="1"/>
</dbReference>
<evidence type="ECO:0000259" key="20">
    <source>
        <dbReference type="PROSITE" id="PS51165"/>
    </source>
</evidence>
<accession>A0A9D1TLY3</accession>
<dbReference type="InterPro" id="IPR054173">
    <property type="entry name" value="ThiI_fer"/>
</dbReference>
<dbReference type="Gene3D" id="3.30.2130.30">
    <property type="match status" value="1"/>
</dbReference>
<feature type="binding site" evidence="19">
    <location>
        <position position="287"/>
    </location>
    <ligand>
        <name>ATP</name>
        <dbReference type="ChEBI" id="CHEBI:30616"/>
    </ligand>
</feature>
<keyword evidence="4 19" id="KW-0820">tRNA-binding</keyword>
<dbReference type="PANTHER" id="PTHR43209">
    <property type="entry name" value="TRNA SULFURTRANSFERASE"/>
    <property type="match status" value="1"/>
</dbReference>
<dbReference type="SUPFAM" id="SSF52402">
    <property type="entry name" value="Adenine nucleotide alpha hydrolases-like"/>
    <property type="match status" value="1"/>
</dbReference>
<comment type="pathway">
    <text evidence="2 19">Cofactor biosynthesis; thiamine diphosphate biosynthesis.</text>
</comment>
<dbReference type="Pfam" id="PF02568">
    <property type="entry name" value="ThiI"/>
    <property type="match status" value="1"/>
</dbReference>
<dbReference type="InterPro" id="IPR049962">
    <property type="entry name" value="THUMP_ThiI"/>
</dbReference>
<evidence type="ECO:0000256" key="11">
    <source>
        <dbReference type="ARBA" id="ARBA00052330"/>
    </source>
</evidence>
<evidence type="ECO:0000256" key="15">
    <source>
        <dbReference type="ARBA" id="ARBA00071867"/>
    </source>
</evidence>
<reference evidence="21" key="2">
    <citation type="submission" date="2021-04" db="EMBL/GenBank/DDBJ databases">
        <authorList>
            <person name="Gilroy R."/>
        </authorList>
    </citation>
    <scope>NUCLEOTIDE SEQUENCE</scope>
    <source>
        <strain evidence="21">5790</strain>
    </source>
</reference>
<evidence type="ECO:0000256" key="1">
    <source>
        <dbReference type="ARBA" id="ARBA00004496"/>
    </source>
</evidence>
<dbReference type="GO" id="GO:0052837">
    <property type="term" value="P:thiazole biosynthetic process"/>
    <property type="evidence" value="ECO:0007669"/>
    <property type="project" value="TreeGrafter"/>
</dbReference>
<dbReference type="InterPro" id="IPR050102">
    <property type="entry name" value="tRNA_sulfurtransferase_ThiI"/>
</dbReference>
<feature type="binding site" evidence="19">
    <location>
        <position position="296"/>
    </location>
    <ligand>
        <name>ATP</name>
        <dbReference type="ChEBI" id="CHEBI:30616"/>
    </ligand>
</feature>
<dbReference type="PANTHER" id="PTHR43209:SF1">
    <property type="entry name" value="TRNA SULFURTRANSFERASE"/>
    <property type="match status" value="1"/>
</dbReference>
<dbReference type="GO" id="GO:0005524">
    <property type="term" value="F:ATP binding"/>
    <property type="evidence" value="ECO:0007669"/>
    <property type="project" value="UniProtKB-UniRule"/>
</dbReference>
<dbReference type="GO" id="GO:0000049">
    <property type="term" value="F:tRNA binding"/>
    <property type="evidence" value="ECO:0007669"/>
    <property type="project" value="UniProtKB-UniRule"/>
</dbReference>
<evidence type="ECO:0000256" key="14">
    <source>
        <dbReference type="ARBA" id="ARBA00066827"/>
    </source>
</evidence>
<dbReference type="Pfam" id="PF02926">
    <property type="entry name" value="THUMP"/>
    <property type="match status" value="1"/>
</dbReference>
<evidence type="ECO:0000256" key="8">
    <source>
        <dbReference type="ARBA" id="ARBA00022884"/>
    </source>
</evidence>
<dbReference type="InterPro" id="IPR003720">
    <property type="entry name" value="tRNA_STrfase"/>
</dbReference>
<dbReference type="CDD" id="cd11716">
    <property type="entry name" value="THUMP_ThiI"/>
    <property type="match status" value="1"/>
</dbReference>
<comment type="catalytic activity">
    <reaction evidence="10 19">
        <text>[ThiI sulfur-carrier protein]-S-sulfanyl-L-cysteine + a uridine in tRNA + 2 reduced [2Fe-2S]-[ferredoxin] + ATP + H(+) = [ThiI sulfur-carrier protein]-L-cysteine + a 4-thiouridine in tRNA + 2 oxidized [2Fe-2S]-[ferredoxin] + AMP + diphosphate</text>
        <dbReference type="Rhea" id="RHEA:24176"/>
        <dbReference type="Rhea" id="RHEA-COMP:10000"/>
        <dbReference type="Rhea" id="RHEA-COMP:10001"/>
        <dbReference type="Rhea" id="RHEA-COMP:13337"/>
        <dbReference type="Rhea" id="RHEA-COMP:13338"/>
        <dbReference type="Rhea" id="RHEA-COMP:13339"/>
        <dbReference type="Rhea" id="RHEA-COMP:13340"/>
        <dbReference type="ChEBI" id="CHEBI:15378"/>
        <dbReference type="ChEBI" id="CHEBI:29950"/>
        <dbReference type="ChEBI" id="CHEBI:30616"/>
        <dbReference type="ChEBI" id="CHEBI:33019"/>
        <dbReference type="ChEBI" id="CHEBI:33737"/>
        <dbReference type="ChEBI" id="CHEBI:33738"/>
        <dbReference type="ChEBI" id="CHEBI:61963"/>
        <dbReference type="ChEBI" id="CHEBI:65315"/>
        <dbReference type="ChEBI" id="CHEBI:136798"/>
        <dbReference type="ChEBI" id="CHEBI:456215"/>
        <dbReference type="EC" id="2.8.1.4"/>
    </reaction>
</comment>
<name>A0A9D1TLY3_9FIRM</name>
<feature type="binding site" evidence="19">
    <location>
        <begin position="183"/>
        <end position="184"/>
    </location>
    <ligand>
        <name>ATP</name>
        <dbReference type="ChEBI" id="CHEBI:30616"/>
    </ligand>
</feature>
<keyword evidence="8 19" id="KW-0694">RNA-binding</keyword>
<evidence type="ECO:0000256" key="2">
    <source>
        <dbReference type="ARBA" id="ARBA00004948"/>
    </source>
</evidence>
<dbReference type="HAMAP" id="MF_00021">
    <property type="entry name" value="ThiI"/>
    <property type="match status" value="1"/>
</dbReference>
<dbReference type="FunFam" id="3.40.50.620:FF:000053">
    <property type="entry name" value="Probable tRNA sulfurtransferase"/>
    <property type="match status" value="1"/>
</dbReference>
<evidence type="ECO:0000313" key="22">
    <source>
        <dbReference type="Proteomes" id="UP000824162"/>
    </source>
</evidence>
<dbReference type="GO" id="GO:0009229">
    <property type="term" value="P:thiamine diphosphate biosynthetic process"/>
    <property type="evidence" value="ECO:0007669"/>
    <property type="project" value="UniProtKB-UniRule"/>
</dbReference>
<dbReference type="GO" id="GO:0005829">
    <property type="term" value="C:cytosol"/>
    <property type="evidence" value="ECO:0007669"/>
    <property type="project" value="TreeGrafter"/>
</dbReference>
<evidence type="ECO:0000256" key="5">
    <source>
        <dbReference type="ARBA" id="ARBA00022679"/>
    </source>
</evidence>
<comment type="similarity">
    <text evidence="13 19">Belongs to the ThiI family.</text>
</comment>
<dbReference type="EC" id="2.8.1.4" evidence="14 19"/>
<keyword evidence="3 19" id="KW-0963">Cytoplasm</keyword>
<protein>
    <recommendedName>
        <fullName evidence="15 19">Probable tRNA sulfurtransferase</fullName>
        <ecNumber evidence="14 19">2.8.1.4</ecNumber>
    </recommendedName>
    <alternativeName>
        <fullName evidence="16 19">Sulfur carrier protein ThiS sulfurtransferase</fullName>
    </alternativeName>
    <alternativeName>
        <fullName evidence="17 19">Thiamine biosynthesis protein ThiI</fullName>
    </alternativeName>
    <alternativeName>
        <fullName evidence="18 19">tRNA 4-thiouridine synthase</fullName>
    </alternativeName>
</protein>
<keyword evidence="7 19" id="KW-0067">ATP-binding</keyword>
<evidence type="ECO:0000313" key="21">
    <source>
        <dbReference type="EMBL" id="HIV86280.1"/>
    </source>
</evidence>
<comment type="caution">
    <text evidence="21">The sequence shown here is derived from an EMBL/GenBank/DDBJ whole genome shotgun (WGS) entry which is preliminary data.</text>
</comment>
<comment type="catalytic activity">
    <reaction evidence="11 19">
        <text>[ThiS sulfur-carrier protein]-C-terminal Gly-Gly-AMP + S-sulfanyl-L-cysteinyl-[cysteine desulfurase] + AH2 = [ThiS sulfur-carrier protein]-C-terminal-Gly-aminoethanethioate + L-cysteinyl-[cysteine desulfurase] + A + AMP + 2 H(+)</text>
        <dbReference type="Rhea" id="RHEA:43340"/>
        <dbReference type="Rhea" id="RHEA-COMP:12157"/>
        <dbReference type="Rhea" id="RHEA-COMP:12158"/>
        <dbReference type="Rhea" id="RHEA-COMP:12910"/>
        <dbReference type="Rhea" id="RHEA-COMP:19908"/>
        <dbReference type="ChEBI" id="CHEBI:13193"/>
        <dbReference type="ChEBI" id="CHEBI:15378"/>
        <dbReference type="ChEBI" id="CHEBI:17499"/>
        <dbReference type="ChEBI" id="CHEBI:29950"/>
        <dbReference type="ChEBI" id="CHEBI:61963"/>
        <dbReference type="ChEBI" id="CHEBI:90618"/>
        <dbReference type="ChEBI" id="CHEBI:232372"/>
        <dbReference type="ChEBI" id="CHEBI:456215"/>
    </reaction>
</comment>
<dbReference type="GO" id="GO:0140741">
    <property type="term" value="F:tRNA-uracil-4 sulfurtransferase activity"/>
    <property type="evidence" value="ECO:0007669"/>
    <property type="project" value="UniProtKB-EC"/>
</dbReference>
<dbReference type="SMART" id="SM00981">
    <property type="entry name" value="THUMP"/>
    <property type="match status" value="1"/>
</dbReference>
<dbReference type="InterPro" id="IPR014729">
    <property type="entry name" value="Rossmann-like_a/b/a_fold"/>
</dbReference>
<comment type="function">
    <text evidence="12 19">Catalyzes the ATP-dependent transfer of a sulfur to tRNA to produce 4-thiouridine in position 8 of tRNAs, which functions as a near-UV photosensor. Also catalyzes the transfer of sulfur to the sulfur carrier protein ThiS, forming ThiS-thiocarboxylate. This is a step in the synthesis of thiazole, in the thiamine biosynthesis pathway. The sulfur is donated as persulfide by IscS.</text>
</comment>
<gene>
    <name evidence="19 21" type="primary">thiI</name>
    <name evidence="21" type="ORF">H9900_05665</name>
</gene>
<dbReference type="EMBL" id="DXIJ01000118">
    <property type="protein sequence ID" value="HIV86280.1"/>
    <property type="molecule type" value="Genomic_DNA"/>
</dbReference>
<evidence type="ECO:0000256" key="9">
    <source>
        <dbReference type="ARBA" id="ARBA00022977"/>
    </source>
</evidence>
<evidence type="ECO:0000256" key="18">
    <source>
        <dbReference type="ARBA" id="ARBA00080570"/>
    </source>
</evidence>
<dbReference type="GO" id="GO:0002937">
    <property type="term" value="P:tRNA 4-thiouridine biosynthesis"/>
    <property type="evidence" value="ECO:0007669"/>
    <property type="project" value="TreeGrafter"/>
</dbReference>
<dbReference type="InterPro" id="IPR020536">
    <property type="entry name" value="ThiI_AANH"/>
</dbReference>
<dbReference type="Pfam" id="PF22025">
    <property type="entry name" value="ThiI_fer"/>
    <property type="match status" value="1"/>
</dbReference>
<evidence type="ECO:0000256" key="19">
    <source>
        <dbReference type="HAMAP-Rule" id="MF_00021"/>
    </source>
</evidence>
<keyword evidence="5 19" id="KW-0808">Transferase</keyword>
<evidence type="ECO:0000256" key="12">
    <source>
        <dbReference type="ARBA" id="ARBA00058382"/>
    </source>
</evidence>
<dbReference type="Gene3D" id="3.40.50.620">
    <property type="entry name" value="HUPs"/>
    <property type="match status" value="1"/>
</dbReference>
<evidence type="ECO:0000256" key="17">
    <source>
        <dbReference type="ARBA" id="ARBA00077849"/>
    </source>
</evidence>
<comment type="subcellular location">
    <subcellularLocation>
        <location evidence="1 19">Cytoplasm</location>
    </subcellularLocation>
</comment>
<evidence type="ECO:0000256" key="6">
    <source>
        <dbReference type="ARBA" id="ARBA00022741"/>
    </source>
</evidence>
<dbReference type="AlphaFoldDB" id="A0A9D1TLY3"/>
<dbReference type="Proteomes" id="UP000824162">
    <property type="component" value="Unassembled WGS sequence"/>
</dbReference>
<proteinExistence type="inferred from homology"/>
<dbReference type="GO" id="GO:0009228">
    <property type="term" value="P:thiamine biosynthetic process"/>
    <property type="evidence" value="ECO:0007669"/>
    <property type="project" value="UniProtKB-KW"/>
</dbReference>
<evidence type="ECO:0000256" key="10">
    <source>
        <dbReference type="ARBA" id="ARBA00050570"/>
    </source>
</evidence>
<keyword evidence="6 19" id="KW-0547">Nucleotide-binding</keyword>
<organism evidence="21 22">
    <name type="scientific">Candidatus Monoglobus merdigallinarum</name>
    <dbReference type="NCBI Taxonomy" id="2838698"/>
    <lineage>
        <taxon>Bacteria</taxon>
        <taxon>Bacillati</taxon>
        <taxon>Bacillota</taxon>
        <taxon>Clostridia</taxon>
        <taxon>Monoglobales</taxon>
        <taxon>Monoglobaceae</taxon>
        <taxon>Monoglobus</taxon>
    </lineage>
</organism>
<evidence type="ECO:0000256" key="7">
    <source>
        <dbReference type="ARBA" id="ARBA00022840"/>
    </source>
</evidence>
<sequence length="402" mass="44151">MHKIDLILLKYGEIALKGLNRPKFEQRLLGNISSALAPLGRFSIKKAQSTVYVKPLDEDADMNAVIKRLKKVFGIVNICPAAQCDKDMESIKDTAAACMAGLGGKTFKVETKREDKNFPLTSPQISREVGGHVLKTAGNLKVDVHDPDILLQVEIREEAYVYAEKFSGAGGMPSGSGGRAALLLSGGIDSPVAGWMVAKRGVTLDAVYFHSPPYTSERAKDKVIDLAKIVSEYSMGIRLYSVPFTDIQLSIIENCPKNYLTIIMRRIMMRIAEKIAVKNGDLALVTGESIGQVASQTLEALRCTDAAATLPVFRPCIGMDKEEIVTISKKIDAYETSIQPYEDCCTIFVPKHPKTRPHLDEVLEAEKALSDIERMIDEAVYGAEVYDIYGGSVTEISNRKEE</sequence>
<keyword evidence="9 19" id="KW-0784">Thiamine biosynthesis</keyword>
<dbReference type="CDD" id="cd01712">
    <property type="entry name" value="PPase_ThiI"/>
    <property type="match status" value="1"/>
</dbReference>
<feature type="binding site" evidence="19">
    <location>
        <begin position="208"/>
        <end position="209"/>
    </location>
    <ligand>
        <name>ATP</name>
        <dbReference type="ChEBI" id="CHEBI:30616"/>
    </ligand>
</feature>
<dbReference type="InterPro" id="IPR004114">
    <property type="entry name" value="THUMP_dom"/>
</dbReference>
<evidence type="ECO:0000256" key="4">
    <source>
        <dbReference type="ARBA" id="ARBA00022555"/>
    </source>
</evidence>
<dbReference type="GO" id="GO:0004810">
    <property type="term" value="F:CCA tRNA nucleotidyltransferase activity"/>
    <property type="evidence" value="ECO:0007669"/>
    <property type="project" value="InterPro"/>
</dbReference>
<feature type="domain" description="THUMP" evidence="20">
    <location>
        <begin position="63"/>
        <end position="165"/>
    </location>
</feature>
<feature type="binding site" evidence="19">
    <location>
        <position position="265"/>
    </location>
    <ligand>
        <name>ATP</name>
        <dbReference type="ChEBI" id="CHEBI:30616"/>
    </ligand>
</feature>
<dbReference type="NCBIfam" id="TIGR00342">
    <property type="entry name" value="tRNA uracil 4-sulfurtransferase ThiI"/>
    <property type="match status" value="1"/>
</dbReference>
<reference evidence="21" key="1">
    <citation type="journal article" date="2021" name="PeerJ">
        <title>Extensive microbial diversity within the chicken gut microbiome revealed by metagenomics and culture.</title>
        <authorList>
            <person name="Gilroy R."/>
            <person name="Ravi A."/>
            <person name="Getino M."/>
            <person name="Pursley I."/>
            <person name="Horton D.L."/>
            <person name="Alikhan N.F."/>
            <person name="Baker D."/>
            <person name="Gharbi K."/>
            <person name="Hall N."/>
            <person name="Watson M."/>
            <person name="Adriaenssens E.M."/>
            <person name="Foster-Nyarko E."/>
            <person name="Jarju S."/>
            <person name="Secka A."/>
            <person name="Antonio M."/>
            <person name="Oren A."/>
            <person name="Chaudhuri R.R."/>
            <person name="La Ragione R."/>
            <person name="Hildebrand F."/>
            <person name="Pallen M.J."/>
        </authorList>
    </citation>
    <scope>NUCLEOTIDE SEQUENCE</scope>
    <source>
        <strain evidence="21">5790</strain>
    </source>
</reference>
<evidence type="ECO:0000256" key="16">
    <source>
        <dbReference type="ARBA" id="ARBA00075337"/>
    </source>
</evidence>
<evidence type="ECO:0000256" key="13">
    <source>
        <dbReference type="ARBA" id="ARBA00061472"/>
    </source>
</evidence>
<dbReference type="SUPFAM" id="SSF143437">
    <property type="entry name" value="THUMP domain-like"/>
    <property type="match status" value="1"/>
</dbReference>